<gene>
    <name evidence="1" type="ORF">ElyMa_001842900</name>
</gene>
<dbReference type="AlphaFoldDB" id="A0AAV4EKM8"/>
<evidence type="ECO:0000313" key="2">
    <source>
        <dbReference type="Proteomes" id="UP000762676"/>
    </source>
</evidence>
<proteinExistence type="predicted"/>
<protein>
    <submittedName>
        <fullName evidence="1">Uncharacterized protein</fullName>
    </submittedName>
</protein>
<dbReference type="EMBL" id="BMAT01003724">
    <property type="protein sequence ID" value="GFR61315.1"/>
    <property type="molecule type" value="Genomic_DNA"/>
</dbReference>
<organism evidence="1 2">
    <name type="scientific">Elysia marginata</name>
    <dbReference type="NCBI Taxonomy" id="1093978"/>
    <lineage>
        <taxon>Eukaryota</taxon>
        <taxon>Metazoa</taxon>
        <taxon>Spiralia</taxon>
        <taxon>Lophotrochozoa</taxon>
        <taxon>Mollusca</taxon>
        <taxon>Gastropoda</taxon>
        <taxon>Heterobranchia</taxon>
        <taxon>Euthyneura</taxon>
        <taxon>Panpulmonata</taxon>
        <taxon>Sacoglossa</taxon>
        <taxon>Placobranchoidea</taxon>
        <taxon>Plakobranchidae</taxon>
        <taxon>Elysia</taxon>
    </lineage>
</organism>
<evidence type="ECO:0000313" key="1">
    <source>
        <dbReference type="EMBL" id="GFR61315.1"/>
    </source>
</evidence>
<keyword evidence="2" id="KW-1185">Reference proteome</keyword>
<sequence>MEGSCSIPTAGQECQINWVILTDGSYVWFDLILQKQKAVRESGCKNAEMNQDGQPGDKKGLLVTQSAFSAATAWQTRTKLLGRDNSDATRALV</sequence>
<comment type="caution">
    <text evidence="1">The sequence shown here is derived from an EMBL/GenBank/DDBJ whole genome shotgun (WGS) entry which is preliminary data.</text>
</comment>
<accession>A0AAV4EKM8</accession>
<name>A0AAV4EKM8_9GAST</name>
<dbReference type="Proteomes" id="UP000762676">
    <property type="component" value="Unassembled WGS sequence"/>
</dbReference>
<reference evidence="1 2" key="1">
    <citation type="journal article" date="2021" name="Elife">
        <title>Chloroplast acquisition without the gene transfer in kleptoplastic sea slugs, Plakobranchus ocellatus.</title>
        <authorList>
            <person name="Maeda T."/>
            <person name="Takahashi S."/>
            <person name="Yoshida T."/>
            <person name="Shimamura S."/>
            <person name="Takaki Y."/>
            <person name="Nagai Y."/>
            <person name="Toyoda A."/>
            <person name="Suzuki Y."/>
            <person name="Arimoto A."/>
            <person name="Ishii H."/>
            <person name="Satoh N."/>
            <person name="Nishiyama T."/>
            <person name="Hasebe M."/>
            <person name="Maruyama T."/>
            <person name="Minagawa J."/>
            <person name="Obokata J."/>
            <person name="Shigenobu S."/>
        </authorList>
    </citation>
    <scope>NUCLEOTIDE SEQUENCE [LARGE SCALE GENOMIC DNA]</scope>
</reference>